<accession>A0A6I6XFA5</accession>
<organism evidence="2 3">
    <name type="scientific">Pseudomonas putida</name>
    <name type="common">Arthrobacter siderocapsulatus</name>
    <dbReference type="NCBI Taxonomy" id="303"/>
    <lineage>
        <taxon>Bacteria</taxon>
        <taxon>Pseudomonadati</taxon>
        <taxon>Pseudomonadota</taxon>
        <taxon>Gammaproteobacteria</taxon>
        <taxon>Pseudomonadales</taxon>
        <taxon>Pseudomonadaceae</taxon>
        <taxon>Pseudomonas</taxon>
    </lineage>
</organism>
<dbReference type="Proteomes" id="UP000464480">
    <property type="component" value="Chromosome"/>
</dbReference>
<dbReference type="AlphaFoldDB" id="A0A6I6XFA5"/>
<reference evidence="2 3" key="1">
    <citation type="submission" date="2020-02" db="EMBL/GenBank/DDBJ databases">
        <title>Pseudomonas Putida W5 Complete Genome Assembly.</title>
        <authorList>
            <person name="Yuan Z.-C."/>
            <person name="Shaw G.A."/>
            <person name="Cusano A.D."/>
            <person name="Caddey B.J."/>
            <person name="Weselowski B.J."/>
        </authorList>
    </citation>
    <scope>NUCLEOTIDE SEQUENCE [LARGE SCALE GENOMIC DNA]</scope>
    <source>
        <strain evidence="2 3">W5</strain>
    </source>
</reference>
<name>A0A6I6XFA5_PSEPU</name>
<dbReference type="EMBL" id="CP026115">
    <property type="protein sequence ID" value="QHG64359.1"/>
    <property type="molecule type" value="Genomic_DNA"/>
</dbReference>
<protein>
    <submittedName>
        <fullName evidence="2">Tail assembly protein</fullName>
    </submittedName>
</protein>
<evidence type="ECO:0000313" key="2">
    <source>
        <dbReference type="EMBL" id="QHG64359.1"/>
    </source>
</evidence>
<keyword evidence="1" id="KW-0812">Transmembrane</keyword>
<sequence length="200" mass="21156">MTATAPHFASMTTIKLSGSLAKKFGRTHRRQIDSGETWEVFKALKATLQGFEEEIRRLDRLGLRFAIFRNRKNVGQDDFSRAGTQELRIVPVVAGSKRGGLLQTVIGITLIVAGAFLAATPFGTPLISAGIAMTAGGVIQMLSPQAKGLSQSAAPENLPSYAFGSAKNTTASGNPVPICIGDRRWGGAIISASIEAQDKA</sequence>
<gene>
    <name evidence="2" type="ORF">C2H86_08000</name>
</gene>
<dbReference type="RefSeq" id="WP_159409748.1">
    <property type="nucleotide sequence ID" value="NZ_CP026115.2"/>
</dbReference>
<evidence type="ECO:0000256" key="1">
    <source>
        <dbReference type="SAM" id="Phobius"/>
    </source>
</evidence>
<keyword evidence="1" id="KW-1133">Transmembrane helix</keyword>
<evidence type="ECO:0000313" key="3">
    <source>
        <dbReference type="Proteomes" id="UP000464480"/>
    </source>
</evidence>
<feature type="transmembrane region" description="Helical" evidence="1">
    <location>
        <begin position="101"/>
        <end position="119"/>
    </location>
</feature>
<keyword evidence="1" id="KW-0472">Membrane</keyword>
<proteinExistence type="predicted"/>